<evidence type="ECO:0000313" key="2">
    <source>
        <dbReference type="Proteomes" id="UP001055303"/>
    </source>
</evidence>
<proteinExistence type="predicted"/>
<protein>
    <submittedName>
        <fullName evidence="1">Uncharacterized protein</fullName>
    </submittedName>
</protein>
<comment type="caution">
    <text evidence="1">The sequence shown here is derived from an EMBL/GenBank/DDBJ whole genome shotgun (WGS) entry which is preliminary data.</text>
</comment>
<keyword evidence="2" id="KW-1185">Reference proteome</keyword>
<sequence length="41" mass="5093">MVEEPEEVVVRRPRGPICHYERRKVWLNDEDFTYKRVEVCE</sequence>
<reference evidence="1" key="2">
    <citation type="submission" date="2021-08" db="EMBL/GenBank/DDBJ databases">
        <authorList>
            <person name="Tani A."/>
            <person name="Ola A."/>
            <person name="Ogura Y."/>
            <person name="Katsura K."/>
            <person name="Hayashi T."/>
        </authorList>
    </citation>
    <scope>NUCLEOTIDE SEQUENCE</scope>
    <source>
        <strain evidence="1">DSM 22415</strain>
    </source>
</reference>
<name>A0ABQ4RKH3_9HYPH</name>
<gene>
    <name evidence="1" type="ORF">IFDJLNFL_4150</name>
</gene>
<dbReference type="Proteomes" id="UP001055303">
    <property type="component" value="Unassembled WGS sequence"/>
</dbReference>
<evidence type="ECO:0000313" key="1">
    <source>
        <dbReference type="EMBL" id="GJD58233.1"/>
    </source>
</evidence>
<dbReference type="EMBL" id="BPQI01000135">
    <property type="protein sequence ID" value="GJD58233.1"/>
    <property type="molecule type" value="Genomic_DNA"/>
</dbReference>
<organism evidence="1 2">
    <name type="scientific">Methylobacterium dankookense</name>
    <dbReference type="NCBI Taxonomy" id="560405"/>
    <lineage>
        <taxon>Bacteria</taxon>
        <taxon>Pseudomonadati</taxon>
        <taxon>Pseudomonadota</taxon>
        <taxon>Alphaproteobacteria</taxon>
        <taxon>Hyphomicrobiales</taxon>
        <taxon>Methylobacteriaceae</taxon>
        <taxon>Methylobacterium</taxon>
    </lineage>
</organism>
<accession>A0ABQ4RKH3</accession>
<reference evidence="1" key="1">
    <citation type="journal article" date="2021" name="Front. Microbiol.">
        <title>Comprehensive Comparative Genomics and Phenotyping of Methylobacterium Species.</title>
        <authorList>
            <person name="Alessa O."/>
            <person name="Ogura Y."/>
            <person name="Fujitani Y."/>
            <person name="Takami H."/>
            <person name="Hayashi T."/>
            <person name="Sahin N."/>
            <person name="Tani A."/>
        </authorList>
    </citation>
    <scope>NUCLEOTIDE SEQUENCE</scope>
    <source>
        <strain evidence="1">DSM 22415</strain>
    </source>
</reference>